<proteinExistence type="predicted"/>
<reference evidence="2 3" key="1">
    <citation type="submission" date="2023-04" db="EMBL/GenBank/DDBJ databases">
        <title>Luteimonas sp. M1R5S18.</title>
        <authorList>
            <person name="Sun J.-Q."/>
        </authorList>
    </citation>
    <scope>NUCLEOTIDE SEQUENCE [LARGE SCALE GENOMIC DNA]</scope>
    <source>
        <strain evidence="2 3">M1R5S18</strain>
    </source>
</reference>
<protein>
    <submittedName>
        <fullName evidence="2">HEPN domain-containing protein</fullName>
    </submittedName>
</protein>
<dbReference type="RefSeq" id="WP_280600191.1">
    <property type="nucleotide sequence ID" value="NZ_JARXRN010000020.1"/>
</dbReference>
<organism evidence="2 3">
    <name type="scientific">Luteimonas rhizosphaericola</name>
    <dbReference type="NCBI Taxonomy" id="3042024"/>
    <lineage>
        <taxon>Bacteria</taxon>
        <taxon>Pseudomonadati</taxon>
        <taxon>Pseudomonadota</taxon>
        <taxon>Gammaproteobacteria</taxon>
        <taxon>Lysobacterales</taxon>
        <taxon>Lysobacteraceae</taxon>
        <taxon>Luteimonas</taxon>
    </lineage>
</organism>
<name>A0ABT6JID9_9GAMM</name>
<comment type="caution">
    <text evidence="2">The sequence shown here is derived from an EMBL/GenBank/DDBJ whole genome shotgun (WGS) entry which is preliminary data.</text>
</comment>
<dbReference type="EMBL" id="JARXRN010000020">
    <property type="protein sequence ID" value="MDH5829821.1"/>
    <property type="molecule type" value="Genomic_DNA"/>
</dbReference>
<evidence type="ECO:0000313" key="2">
    <source>
        <dbReference type="EMBL" id="MDH5829821.1"/>
    </source>
</evidence>
<evidence type="ECO:0000313" key="3">
    <source>
        <dbReference type="Proteomes" id="UP001156831"/>
    </source>
</evidence>
<dbReference type="Pfam" id="PF18735">
    <property type="entry name" value="HEPN_RiboL-PSP"/>
    <property type="match status" value="1"/>
</dbReference>
<keyword evidence="3" id="KW-1185">Reference proteome</keyword>
<gene>
    <name evidence="2" type="ORF">QFW80_04725</name>
</gene>
<feature type="domain" description="RiboL-PSP-HEPN" evidence="1">
    <location>
        <begin position="35"/>
        <end position="162"/>
    </location>
</feature>
<dbReference type="InterPro" id="IPR041519">
    <property type="entry name" value="HEPN_RiboL-PSP"/>
</dbReference>
<sequence>MNNADVDSQLTQCRSELVHVEATIATVGIMSPMVPYLTKYAVIRACGSIEVSFKALIADFCSKRSKAQVKRFIHLRVRKGSANPSQQNIMNTLHAFDEAWSKKFKANLKADPDKQKLLVSLQSLVDARNEFAHGGSPTLSISDVLRHFDYARRVVEHVDTVIV</sequence>
<evidence type="ECO:0000259" key="1">
    <source>
        <dbReference type="Pfam" id="PF18735"/>
    </source>
</evidence>
<accession>A0ABT6JID9</accession>
<dbReference type="Proteomes" id="UP001156831">
    <property type="component" value="Unassembled WGS sequence"/>
</dbReference>